<accession>A0A166X8V6</accession>
<comment type="caution">
    <text evidence="1">The sequence shown here is derived from an EMBL/GenBank/DDBJ whole genome shotgun (WGS) entry which is preliminary data.</text>
</comment>
<gene>
    <name evidence="1" type="ORF">CT0861_08056</name>
</gene>
<keyword evidence="2" id="KW-1185">Reference proteome</keyword>
<evidence type="ECO:0000313" key="2">
    <source>
        <dbReference type="Proteomes" id="UP000076552"/>
    </source>
</evidence>
<feature type="non-terminal residue" evidence="1">
    <location>
        <position position="1"/>
    </location>
</feature>
<evidence type="ECO:0000313" key="1">
    <source>
        <dbReference type="EMBL" id="KZL76369.1"/>
    </source>
</evidence>
<sequence>LRHSFSAYTHIRMQCFLFLWHFHIGLEVLRIRSRIQHGRYGWPNIFSQLGQPSLEQDFTLIPDHSSFLGFRDQGLSRALVVVIHWPVVLWTYRSRHLTFPIICHGLECCSRVQ</sequence>
<organism evidence="1 2">
    <name type="scientific">Colletotrichum tofieldiae</name>
    <dbReference type="NCBI Taxonomy" id="708197"/>
    <lineage>
        <taxon>Eukaryota</taxon>
        <taxon>Fungi</taxon>
        <taxon>Dikarya</taxon>
        <taxon>Ascomycota</taxon>
        <taxon>Pezizomycotina</taxon>
        <taxon>Sordariomycetes</taxon>
        <taxon>Hypocreomycetidae</taxon>
        <taxon>Glomerellales</taxon>
        <taxon>Glomerellaceae</taxon>
        <taxon>Colletotrichum</taxon>
        <taxon>Colletotrichum spaethianum species complex</taxon>
    </lineage>
</organism>
<name>A0A166X8V6_9PEZI</name>
<protein>
    <submittedName>
        <fullName evidence="1">Uncharacterized protein</fullName>
    </submittedName>
</protein>
<dbReference type="Proteomes" id="UP000076552">
    <property type="component" value="Unassembled WGS sequence"/>
</dbReference>
<reference evidence="1 2" key="1">
    <citation type="submission" date="2015-06" db="EMBL/GenBank/DDBJ databases">
        <title>Survival trade-offs in plant roots during colonization by closely related pathogenic and mutualistic fungi.</title>
        <authorList>
            <person name="Hacquard S."/>
            <person name="Kracher B."/>
            <person name="Hiruma K."/>
            <person name="Weinman A."/>
            <person name="Muench P."/>
            <person name="Garrido Oter R."/>
            <person name="Ver Loren van Themaat E."/>
            <person name="Dallerey J.-F."/>
            <person name="Damm U."/>
            <person name="Henrissat B."/>
            <person name="Lespinet O."/>
            <person name="Thon M."/>
            <person name="Kemen E."/>
            <person name="McHardy A.C."/>
            <person name="Schulze-Lefert P."/>
            <person name="O'Connell R.J."/>
        </authorList>
    </citation>
    <scope>NUCLEOTIDE SEQUENCE [LARGE SCALE GENOMIC DNA]</scope>
    <source>
        <strain evidence="1 2">0861</strain>
    </source>
</reference>
<dbReference type="EMBL" id="LFIV01000015">
    <property type="protein sequence ID" value="KZL76369.1"/>
    <property type="molecule type" value="Genomic_DNA"/>
</dbReference>
<proteinExistence type="predicted"/>
<dbReference type="AlphaFoldDB" id="A0A166X8V6"/>